<keyword evidence="5" id="KW-1185">Reference proteome</keyword>
<feature type="compositionally biased region" description="Pro residues" evidence="2">
    <location>
        <begin position="189"/>
        <end position="206"/>
    </location>
</feature>
<evidence type="ECO:0000256" key="2">
    <source>
        <dbReference type="SAM" id="MobiDB-lite"/>
    </source>
</evidence>
<dbReference type="PROSITE" id="PS00028">
    <property type="entry name" value="ZINC_FINGER_C2H2_1"/>
    <property type="match status" value="1"/>
</dbReference>
<dbReference type="EMBL" id="JAQQAF010000009">
    <property type="protein sequence ID" value="KAJ8460086.1"/>
    <property type="molecule type" value="Genomic_DNA"/>
</dbReference>
<name>A0AAV8P2X0_ENSVE</name>
<feature type="region of interest" description="Disordered" evidence="2">
    <location>
        <begin position="132"/>
        <end position="160"/>
    </location>
</feature>
<dbReference type="AlphaFoldDB" id="A0AAV8P2X0"/>
<keyword evidence="1" id="KW-0863">Zinc-finger</keyword>
<evidence type="ECO:0000313" key="5">
    <source>
        <dbReference type="Proteomes" id="UP001222027"/>
    </source>
</evidence>
<dbReference type="InterPro" id="IPR045320">
    <property type="entry name" value="JAGGED/SL1-like"/>
</dbReference>
<dbReference type="SUPFAM" id="SSF57667">
    <property type="entry name" value="beta-beta-alpha zinc fingers"/>
    <property type="match status" value="1"/>
</dbReference>
<dbReference type="GO" id="GO:0008270">
    <property type="term" value="F:zinc ion binding"/>
    <property type="evidence" value="ECO:0007669"/>
    <property type="project" value="UniProtKB-KW"/>
</dbReference>
<dbReference type="GO" id="GO:0003700">
    <property type="term" value="F:DNA-binding transcription factor activity"/>
    <property type="evidence" value="ECO:0007669"/>
    <property type="project" value="InterPro"/>
</dbReference>
<feature type="region of interest" description="Disordered" evidence="2">
    <location>
        <begin position="184"/>
        <end position="218"/>
    </location>
</feature>
<evidence type="ECO:0000313" key="4">
    <source>
        <dbReference type="EMBL" id="KAJ8460086.1"/>
    </source>
</evidence>
<feature type="compositionally biased region" description="Low complexity" evidence="2">
    <location>
        <begin position="207"/>
        <end position="218"/>
    </location>
</feature>
<dbReference type="Gene3D" id="3.30.160.60">
    <property type="entry name" value="Classic Zinc Finger"/>
    <property type="match status" value="1"/>
</dbReference>
<feature type="domain" description="C2H2-type" evidence="3">
    <location>
        <begin position="229"/>
        <end position="256"/>
    </location>
</feature>
<evidence type="ECO:0000259" key="3">
    <source>
        <dbReference type="PROSITE" id="PS50157"/>
    </source>
</evidence>
<proteinExistence type="predicted"/>
<dbReference type="InterPro" id="IPR036236">
    <property type="entry name" value="Znf_C2H2_sf"/>
</dbReference>
<gene>
    <name evidence="4" type="ORF">OPV22_033012</name>
</gene>
<reference evidence="4 5" key="1">
    <citation type="submission" date="2022-12" db="EMBL/GenBank/DDBJ databases">
        <title>Chromosome-scale assembly of the Ensete ventricosum genome.</title>
        <authorList>
            <person name="Dussert Y."/>
            <person name="Stocks J."/>
            <person name="Wendawek A."/>
            <person name="Woldeyes F."/>
            <person name="Nichols R.A."/>
            <person name="Borrell J.S."/>
        </authorList>
    </citation>
    <scope>NUCLEOTIDE SEQUENCE [LARGE SCALE GENOMIC DNA]</scope>
    <source>
        <strain evidence="5">cv. Maze</strain>
        <tissue evidence="4">Seeds</tissue>
    </source>
</reference>
<evidence type="ECO:0000256" key="1">
    <source>
        <dbReference type="PROSITE-ProRule" id="PRU00042"/>
    </source>
</evidence>
<organism evidence="4 5">
    <name type="scientific">Ensete ventricosum</name>
    <name type="common">Abyssinian banana</name>
    <name type="synonym">Musa ensete</name>
    <dbReference type="NCBI Taxonomy" id="4639"/>
    <lineage>
        <taxon>Eukaryota</taxon>
        <taxon>Viridiplantae</taxon>
        <taxon>Streptophyta</taxon>
        <taxon>Embryophyta</taxon>
        <taxon>Tracheophyta</taxon>
        <taxon>Spermatophyta</taxon>
        <taxon>Magnoliopsida</taxon>
        <taxon>Liliopsida</taxon>
        <taxon>Zingiberales</taxon>
        <taxon>Musaceae</taxon>
        <taxon>Ensete</taxon>
    </lineage>
</organism>
<keyword evidence="1" id="KW-0862">Zinc</keyword>
<comment type="caution">
    <text evidence="4">The sequence shown here is derived from an EMBL/GenBank/DDBJ whole genome shotgun (WGS) entry which is preliminary data.</text>
</comment>
<dbReference type="PANTHER" id="PTHR45730">
    <property type="entry name" value="ZINC FINGER PROTEIN JAGGED"/>
    <property type="match status" value="1"/>
</dbReference>
<dbReference type="PROSITE" id="PS50157">
    <property type="entry name" value="ZINC_FINGER_C2H2_2"/>
    <property type="match status" value="1"/>
</dbReference>
<dbReference type="InterPro" id="IPR013087">
    <property type="entry name" value="Znf_C2H2_type"/>
</dbReference>
<sequence>MPLPPSRRTCRSLQLRRTPEYQPDDFVGGGRIVVAWISPWVPVKVNVCVGGMSDSSSSYAYIRQTLSHQRHNYHNCRAVHAIFQSPDVAFADVPFCYSHTLSSWIQHYLSLPNSCLPRGCCTYLKGGGQQQQQLLCPPHPTQAKARPQERPSKSPSTPKRSVDLMLQTLSLHYMTFLGSPVAESVMMESPPPPPHQETQQPPPPPLDLSLALAPSSPSSDQETKYVKLFPCLFCNKKFLKSQALGGHQNAHKKERSVGCSSYLYLAPTAAAPPLSHLSAPPLPIASHACKYLPPTDYFSGSHSDGFSPARRAPRFAADHPLLATVSSGRAMCAAGDLSASGDETIDLLNWRRGSHPPQELAAVPADGDGQAELDLSLRL</sequence>
<protein>
    <recommendedName>
        <fullName evidence="3">C2H2-type domain-containing protein</fullName>
    </recommendedName>
</protein>
<keyword evidence="1" id="KW-0479">Metal-binding</keyword>
<dbReference type="Proteomes" id="UP001222027">
    <property type="component" value="Unassembled WGS sequence"/>
</dbReference>
<accession>A0AAV8P2X0</accession>
<dbReference type="PANTHER" id="PTHR45730:SF120">
    <property type="entry name" value="OS03G0786400 PROTEIN"/>
    <property type="match status" value="1"/>
</dbReference>